<sequence>MFRASMVAAALLAGVLAGGAAQAQQVVNQGEQFEVHYSAGYTGNIVGGGKVLRTLGETPSVIYSAPLHSLPPPGIPYQPGGEDPDVVYLPYRHDPASTSPG</sequence>
<accession>A0ABR7R5S8</accession>
<evidence type="ECO:0000256" key="1">
    <source>
        <dbReference type="SAM" id="SignalP"/>
    </source>
</evidence>
<feature type="chain" id="PRO_5046775622" evidence="1">
    <location>
        <begin position="24"/>
        <end position="101"/>
    </location>
</feature>
<evidence type="ECO:0000313" key="3">
    <source>
        <dbReference type="Proteomes" id="UP000603940"/>
    </source>
</evidence>
<protein>
    <submittedName>
        <fullName evidence="2">Uncharacterized protein</fullName>
    </submittedName>
</protein>
<evidence type="ECO:0000313" key="2">
    <source>
        <dbReference type="EMBL" id="MBC9177086.1"/>
    </source>
</evidence>
<dbReference type="RefSeq" id="WP_187778229.1">
    <property type="nucleotide sequence ID" value="NZ_JACTUZ010000027.1"/>
</dbReference>
<keyword evidence="1" id="KW-0732">Signal</keyword>
<organism evidence="2 3">
    <name type="scientific">Pseudoroseomonas ludipueritiae</name>
    <dbReference type="NCBI Taxonomy" id="198093"/>
    <lineage>
        <taxon>Bacteria</taxon>
        <taxon>Pseudomonadati</taxon>
        <taxon>Pseudomonadota</taxon>
        <taxon>Alphaproteobacteria</taxon>
        <taxon>Acetobacterales</taxon>
        <taxon>Acetobacteraceae</taxon>
        <taxon>Pseudoroseomonas</taxon>
    </lineage>
</organism>
<dbReference type="EMBL" id="JACTUZ010000027">
    <property type="protein sequence ID" value="MBC9177086.1"/>
    <property type="molecule type" value="Genomic_DNA"/>
</dbReference>
<keyword evidence="3" id="KW-1185">Reference proteome</keyword>
<reference evidence="2 3" key="1">
    <citation type="journal article" date="2009" name="Int. J. Syst. Evol. Microbiol.">
        <title>Transfer of Teichococcus ludipueritiae and Muricoccus roseus to the genus Roseomonas, as Roseomonas ludipueritiae comb. nov. and Roseomonas rosea comb. nov., respectively, and emended description of the genus Roseomonas.</title>
        <authorList>
            <person name="Sanchez-Porro C."/>
            <person name="Gallego V."/>
            <person name="Busse H.J."/>
            <person name="Kampfer P."/>
            <person name="Ventosa A."/>
        </authorList>
    </citation>
    <scope>NUCLEOTIDE SEQUENCE [LARGE SCALE GENOMIC DNA]</scope>
    <source>
        <strain evidence="2 3">DSM 14915</strain>
    </source>
</reference>
<feature type="signal peptide" evidence="1">
    <location>
        <begin position="1"/>
        <end position="23"/>
    </location>
</feature>
<proteinExistence type="predicted"/>
<dbReference type="Proteomes" id="UP000603940">
    <property type="component" value="Unassembled WGS sequence"/>
</dbReference>
<name>A0ABR7R5S8_9PROT</name>
<gene>
    <name evidence="2" type="ORF">IBL25_09060</name>
</gene>
<comment type="caution">
    <text evidence="2">The sequence shown here is derived from an EMBL/GenBank/DDBJ whole genome shotgun (WGS) entry which is preliminary data.</text>
</comment>